<name>A0ABU0DK07_9HYPH</name>
<dbReference type="Pfam" id="PF05013">
    <property type="entry name" value="FGase"/>
    <property type="match status" value="1"/>
</dbReference>
<protein>
    <submittedName>
        <fullName evidence="1">N-formylglutamate amidohydrolase</fullName>
    </submittedName>
</protein>
<dbReference type="SUPFAM" id="SSF53187">
    <property type="entry name" value="Zn-dependent exopeptidases"/>
    <property type="match status" value="1"/>
</dbReference>
<dbReference type="Proteomes" id="UP001238467">
    <property type="component" value="Unassembled WGS sequence"/>
</dbReference>
<evidence type="ECO:0000313" key="1">
    <source>
        <dbReference type="EMBL" id="MDQ0348699.1"/>
    </source>
</evidence>
<reference evidence="1 2" key="1">
    <citation type="submission" date="2023-07" db="EMBL/GenBank/DDBJ databases">
        <title>Genomic Encyclopedia of Type Strains, Phase IV (KMG-IV): sequencing the most valuable type-strain genomes for metagenomic binning, comparative biology and taxonomic classification.</title>
        <authorList>
            <person name="Goeker M."/>
        </authorList>
    </citation>
    <scope>NUCLEOTIDE SEQUENCE [LARGE SCALE GENOMIC DNA]</scope>
    <source>
        <strain evidence="1 2">DSM 1277</strain>
    </source>
</reference>
<dbReference type="InterPro" id="IPR007709">
    <property type="entry name" value="N-FG_amidohydro"/>
</dbReference>
<keyword evidence="2" id="KW-1185">Reference proteome</keyword>
<evidence type="ECO:0000313" key="2">
    <source>
        <dbReference type="Proteomes" id="UP001238467"/>
    </source>
</evidence>
<proteinExistence type="predicted"/>
<dbReference type="RefSeq" id="WP_307061742.1">
    <property type="nucleotide sequence ID" value="NZ_JAUSUH010000007.1"/>
</dbReference>
<sequence length="263" mass="28609">MTMCDGAAAERPASTAVSLDEAEWPAAVEVLNPGGTSPVVLVCEHASRHMPSLYRGLGLGHEDLARHIAWDIGAAAVTRGLSRQIDAVAYLAGYSRLLIDLNRPLDAKSSIPERSEATDVPGNAGLTPDERALRAERMFRPFHERIAADLHTREAEGRPTRIVSIHSFNPVFLGKARPWHAGVLFDRSRALADVIMTRLAADGALFVAANEPYVVSREEDYALLVHGQDRGHDAVLIEIRNDLISDDAGVAEWIGRMSEALQP</sequence>
<dbReference type="Gene3D" id="3.40.630.40">
    <property type="entry name" value="Zn-dependent exopeptidases"/>
    <property type="match status" value="1"/>
</dbReference>
<accession>A0ABU0DK07</accession>
<gene>
    <name evidence="1" type="ORF">J2S76_003133</name>
</gene>
<organism evidence="1 2">
    <name type="scientific">Ancylobacter vacuolatus</name>
    <dbReference type="NCBI Taxonomy" id="223389"/>
    <lineage>
        <taxon>Bacteria</taxon>
        <taxon>Pseudomonadati</taxon>
        <taxon>Pseudomonadota</taxon>
        <taxon>Alphaproteobacteria</taxon>
        <taxon>Hyphomicrobiales</taxon>
        <taxon>Xanthobacteraceae</taxon>
        <taxon>Ancylobacter</taxon>
    </lineage>
</organism>
<comment type="caution">
    <text evidence="1">The sequence shown here is derived from an EMBL/GenBank/DDBJ whole genome shotgun (WGS) entry which is preliminary data.</text>
</comment>
<dbReference type="InterPro" id="IPR011227">
    <property type="entry name" value="UCP029730"/>
</dbReference>
<dbReference type="EMBL" id="JAUSUH010000007">
    <property type="protein sequence ID" value="MDQ0348699.1"/>
    <property type="molecule type" value="Genomic_DNA"/>
</dbReference>
<dbReference type="PIRSF" id="PIRSF029730">
    <property type="entry name" value="UCP029730"/>
    <property type="match status" value="1"/>
</dbReference>